<proteinExistence type="predicted"/>
<gene>
    <name evidence="1" type="primary">WBGene00277313</name>
</gene>
<name>A0A2A6BCT4_PRIPA</name>
<reference evidence="2" key="1">
    <citation type="journal article" date="2008" name="Nat. Genet.">
        <title>The Pristionchus pacificus genome provides a unique perspective on nematode lifestyle and parasitism.</title>
        <authorList>
            <person name="Dieterich C."/>
            <person name="Clifton S.W."/>
            <person name="Schuster L.N."/>
            <person name="Chinwalla A."/>
            <person name="Delehaunty K."/>
            <person name="Dinkelacker I."/>
            <person name="Fulton L."/>
            <person name="Fulton R."/>
            <person name="Godfrey J."/>
            <person name="Minx P."/>
            <person name="Mitreva M."/>
            <person name="Roeseler W."/>
            <person name="Tian H."/>
            <person name="Witte H."/>
            <person name="Yang S.P."/>
            <person name="Wilson R.K."/>
            <person name="Sommer R.J."/>
        </authorList>
    </citation>
    <scope>NUCLEOTIDE SEQUENCE [LARGE SCALE GENOMIC DNA]</scope>
    <source>
        <strain evidence="2">PS312</strain>
    </source>
</reference>
<protein>
    <submittedName>
        <fullName evidence="1">Uncharacterized protein</fullName>
    </submittedName>
</protein>
<keyword evidence="2" id="KW-1185">Reference proteome</keyword>
<dbReference type="EnsemblMetazoa" id="PPA38944.1">
    <property type="protein sequence ID" value="PPA38944.1"/>
    <property type="gene ID" value="WBGene00277313"/>
</dbReference>
<evidence type="ECO:0000313" key="2">
    <source>
        <dbReference type="Proteomes" id="UP000005239"/>
    </source>
</evidence>
<reference evidence="1" key="2">
    <citation type="submission" date="2022-06" db="UniProtKB">
        <authorList>
            <consortium name="EnsemblMetazoa"/>
        </authorList>
    </citation>
    <scope>IDENTIFICATION</scope>
    <source>
        <strain evidence="1">PS312</strain>
    </source>
</reference>
<dbReference type="Proteomes" id="UP000005239">
    <property type="component" value="Unassembled WGS sequence"/>
</dbReference>
<sequence>MASDWVVGLSIAEVLLCLMLMRGPISVIRRTIILVEQIFLIGDTAQLLFQDLNNNIVYFTWYLVCFSMILLCVERTLATLYRTNFSKVVNRPKICITVVVSVVMSSFALAFWNQNISVHYVQIGTFLLTTPIFIVLYRKNRQWRSTKLSRTLAMKCEYVHNMDGIRSVLPFLFVINVASIARVVLVLCLGNDAHHGQDNAGLISHVYGLIVSLESLFAPLPILLNNYYVKKSQQLQIRRIVNRDVQAERDISFINLGTQWGMGKLQTPSISQFSVSSAGTAETSM</sequence>
<accession>A0A8R1Z1X0</accession>
<organism evidence="1 2">
    <name type="scientific">Pristionchus pacificus</name>
    <name type="common">Parasitic nematode worm</name>
    <dbReference type="NCBI Taxonomy" id="54126"/>
    <lineage>
        <taxon>Eukaryota</taxon>
        <taxon>Metazoa</taxon>
        <taxon>Ecdysozoa</taxon>
        <taxon>Nematoda</taxon>
        <taxon>Chromadorea</taxon>
        <taxon>Rhabditida</taxon>
        <taxon>Rhabditina</taxon>
        <taxon>Diplogasteromorpha</taxon>
        <taxon>Diplogasteroidea</taxon>
        <taxon>Neodiplogasteridae</taxon>
        <taxon>Pristionchus</taxon>
    </lineage>
</organism>
<evidence type="ECO:0000313" key="1">
    <source>
        <dbReference type="EnsemblMetazoa" id="PPA38944.1"/>
    </source>
</evidence>
<accession>A0A2A6BCT4</accession>
<dbReference type="AlphaFoldDB" id="A0A2A6BCT4"/>